<proteinExistence type="predicted"/>
<dbReference type="EMBL" id="CP103216">
    <property type="protein sequence ID" value="UVR55439.1"/>
    <property type="molecule type" value="Genomic_DNA"/>
</dbReference>
<gene>
    <name evidence="2" type="ORF">NXX45_17135</name>
</gene>
<dbReference type="Proteomes" id="UP001060330">
    <property type="component" value="Chromosome"/>
</dbReference>
<dbReference type="AlphaFoldDB" id="A0AAQ2NDE7"/>
<protein>
    <submittedName>
        <fullName evidence="2">Fimbrillin family protein</fullName>
    </submittedName>
</protein>
<evidence type="ECO:0000313" key="3">
    <source>
        <dbReference type="Proteomes" id="UP001060330"/>
    </source>
</evidence>
<reference evidence="2" key="1">
    <citation type="submission" date="2022-08" db="EMBL/GenBank/DDBJ databases">
        <title>Genome Sequencing of Bacteroides fragilis Group Isolates with Nanopore Technology.</title>
        <authorList>
            <person name="Tisza M.J."/>
            <person name="Smith D."/>
            <person name="Dekker J.P."/>
        </authorList>
    </citation>
    <scope>NUCLEOTIDE SEQUENCE</scope>
    <source>
        <strain evidence="2">BFG-70</strain>
    </source>
</reference>
<name>A0AAQ2NDE7_BACFG</name>
<dbReference type="InterPro" id="IPR025049">
    <property type="entry name" value="Mfa-like_1"/>
</dbReference>
<dbReference type="PROSITE" id="PS51257">
    <property type="entry name" value="PROKAR_LIPOPROTEIN"/>
    <property type="match status" value="1"/>
</dbReference>
<sequence length="339" mass="35053">MKTKLSVAAMALLLASCSSNDSDLLPENPVNATPIQVSQSVQGMVKTRAAVAEGSSVTATVLMHDGTASDWTGFTAVAKNVLDASDNTLTTRATVSNATFTVGSSAVKLGLNPTLYYDVADKTKNSFLVAVSPAGEVNGTVVTLLQTDGQQDVMYAPEAEAGNSNSVQTAALTFGHLTTQLNFAMKLQPADSEGEWTDKTVSLKSIEVQEAYRPVSVDAKSGDVVWDNVNSGTLPVPGISNNTLGKESVKVGVPVMIRPASKLTVCAIITVGGTDIPFHNVPVKDANDSGKDLTTETGKAHLITLTVKEPKKASGATVVSATATVTPWKSGAAGSADLE</sequence>
<dbReference type="RefSeq" id="WP_008660411.1">
    <property type="nucleotide sequence ID" value="NZ_CABKOU010000002.1"/>
</dbReference>
<evidence type="ECO:0000313" key="2">
    <source>
        <dbReference type="EMBL" id="UVR55439.1"/>
    </source>
</evidence>
<dbReference type="Pfam" id="PF13149">
    <property type="entry name" value="Mfa_like_1"/>
    <property type="match status" value="1"/>
</dbReference>
<evidence type="ECO:0000256" key="1">
    <source>
        <dbReference type="SAM" id="SignalP"/>
    </source>
</evidence>
<keyword evidence="1" id="KW-0732">Signal</keyword>
<organism evidence="2 3">
    <name type="scientific">Bacteroides fragilis</name>
    <dbReference type="NCBI Taxonomy" id="817"/>
    <lineage>
        <taxon>Bacteria</taxon>
        <taxon>Pseudomonadati</taxon>
        <taxon>Bacteroidota</taxon>
        <taxon>Bacteroidia</taxon>
        <taxon>Bacteroidales</taxon>
        <taxon>Bacteroidaceae</taxon>
        <taxon>Bacteroides</taxon>
    </lineage>
</organism>
<dbReference type="CDD" id="cd13120">
    <property type="entry name" value="BF2867_like_N"/>
    <property type="match status" value="1"/>
</dbReference>
<feature type="signal peptide" evidence="1">
    <location>
        <begin position="1"/>
        <end position="21"/>
    </location>
</feature>
<feature type="chain" id="PRO_5042928210" evidence="1">
    <location>
        <begin position="22"/>
        <end position="339"/>
    </location>
</feature>
<accession>A0AAQ2NDE7</accession>